<organism evidence="2 3">
    <name type="scientific">Caerostris darwini</name>
    <dbReference type="NCBI Taxonomy" id="1538125"/>
    <lineage>
        <taxon>Eukaryota</taxon>
        <taxon>Metazoa</taxon>
        <taxon>Ecdysozoa</taxon>
        <taxon>Arthropoda</taxon>
        <taxon>Chelicerata</taxon>
        <taxon>Arachnida</taxon>
        <taxon>Araneae</taxon>
        <taxon>Araneomorphae</taxon>
        <taxon>Entelegynae</taxon>
        <taxon>Araneoidea</taxon>
        <taxon>Araneidae</taxon>
        <taxon>Caerostris</taxon>
    </lineage>
</organism>
<feature type="region of interest" description="Disordered" evidence="1">
    <location>
        <begin position="25"/>
        <end position="45"/>
    </location>
</feature>
<dbReference type="AlphaFoldDB" id="A0AAV4PK84"/>
<evidence type="ECO:0000313" key="3">
    <source>
        <dbReference type="Proteomes" id="UP001054837"/>
    </source>
</evidence>
<evidence type="ECO:0000256" key="1">
    <source>
        <dbReference type="SAM" id="MobiDB-lite"/>
    </source>
</evidence>
<comment type="caution">
    <text evidence="2">The sequence shown here is derived from an EMBL/GenBank/DDBJ whole genome shotgun (WGS) entry which is preliminary data.</text>
</comment>
<dbReference type="EMBL" id="BPLQ01003042">
    <property type="protein sequence ID" value="GIX97479.1"/>
    <property type="molecule type" value="Genomic_DNA"/>
</dbReference>
<accession>A0AAV4PK84</accession>
<proteinExistence type="predicted"/>
<evidence type="ECO:0000313" key="2">
    <source>
        <dbReference type="EMBL" id="GIX97479.1"/>
    </source>
</evidence>
<sequence>MTPYHKLSFSTKHPQELKPFNMKTAKLPAPTNHSIRPHAYQRPNESPSIQFDPTHTKDLTSPLVSNTTFDSPEITPLRFVQFEKGEHTYPIDRTLQKILAKRERAANNHGIVSHCIRKSFLVDLMIALSIMSGKRPGTLYTGEVFSEICFVLRRFNDVHLESFEQVLQEF</sequence>
<protein>
    <submittedName>
        <fullName evidence="2">Uncharacterized protein</fullName>
    </submittedName>
</protein>
<name>A0AAV4PK84_9ARAC</name>
<reference evidence="2 3" key="1">
    <citation type="submission" date="2021-06" db="EMBL/GenBank/DDBJ databases">
        <title>Caerostris darwini draft genome.</title>
        <authorList>
            <person name="Kono N."/>
            <person name="Arakawa K."/>
        </authorList>
    </citation>
    <scope>NUCLEOTIDE SEQUENCE [LARGE SCALE GENOMIC DNA]</scope>
</reference>
<gene>
    <name evidence="2" type="ORF">CDAR_296451</name>
</gene>
<keyword evidence="3" id="KW-1185">Reference proteome</keyword>
<dbReference type="Proteomes" id="UP001054837">
    <property type="component" value="Unassembled WGS sequence"/>
</dbReference>